<feature type="region of interest" description="Disordered" evidence="1">
    <location>
        <begin position="18"/>
        <end position="67"/>
    </location>
</feature>
<dbReference type="AlphaFoldDB" id="A0AAE1EHD2"/>
<feature type="signal peptide" evidence="2">
    <location>
        <begin position="1"/>
        <end position="16"/>
    </location>
</feature>
<reference evidence="3" key="1">
    <citation type="submission" date="2023-10" db="EMBL/GenBank/DDBJ databases">
        <title>Genome assemblies of two species of porcelain crab, Petrolisthes cinctipes and Petrolisthes manimaculis (Anomura: Porcellanidae).</title>
        <authorList>
            <person name="Angst P."/>
        </authorList>
    </citation>
    <scope>NUCLEOTIDE SEQUENCE</scope>
    <source>
        <strain evidence="3">PB745_01</strain>
        <tissue evidence="3">Gill</tissue>
    </source>
</reference>
<comment type="caution">
    <text evidence="3">The sequence shown here is derived from an EMBL/GenBank/DDBJ whole genome shotgun (WGS) entry which is preliminary data.</text>
</comment>
<feature type="chain" id="PRO_5042102723" evidence="2">
    <location>
        <begin position="17"/>
        <end position="121"/>
    </location>
</feature>
<accession>A0AAE1EHD2</accession>
<organism evidence="3 4">
    <name type="scientific">Petrolisthes cinctipes</name>
    <name type="common">Flat porcelain crab</name>
    <dbReference type="NCBI Taxonomy" id="88211"/>
    <lineage>
        <taxon>Eukaryota</taxon>
        <taxon>Metazoa</taxon>
        <taxon>Ecdysozoa</taxon>
        <taxon>Arthropoda</taxon>
        <taxon>Crustacea</taxon>
        <taxon>Multicrustacea</taxon>
        <taxon>Malacostraca</taxon>
        <taxon>Eumalacostraca</taxon>
        <taxon>Eucarida</taxon>
        <taxon>Decapoda</taxon>
        <taxon>Pleocyemata</taxon>
        <taxon>Anomura</taxon>
        <taxon>Galatheoidea</taxon>
        <taxon>Porcellanidae</taxon>
        <taxon>Petrolisthes</taxon>
    </lineage>
</organism>
<protein>
    <submittedName>
        <fullName evidence="3">Uncharacterized protein</fullName>
    </submittedName>
</protein>
<evidence type="ECO:0000256" key="2">
    <source>
        <dbReference type="SAM" id="SignalP"/>
    </source>
</evidence>
<dbReference type="EMBL" id="JAWQEG010007475">
    <property type="protein sequence ID" value="KAK3852329.1"/>
    <property type="molecule type" value="Genomic_DNA"/>
</dbReference>
<gene>
    <name evidence="3" type="ORF">Pcinc_041082</name>
</gene>
<proteinExistence type="predicted"/>
<keyword evidence="4" id="KW-1185">Reference proteome</keyword>
<keyword evidence="2" id="KW-0732">Signal</keyword>
<name>A0AAE1EHD2_PETCI</name>
<feature type="compositionally biased region" description="Low complexity" evidence="1">
    <location>
        <begin position="34"/>
        <end position="55"/>
    </location>
</feature>
<evidence type="ECO:0000313" key="4">
    <source>
        <dbReference type="Proteomes" id="UP001286313"/>
    </source>
</evidence>
<sequence length="121" mass="12581">MKTLVLFLAVVSVVVASQSSSSPGRAKRAFSVQPSTITGPTQGSTSSGSHPGSQPVTGGRGGGAFRGYEPINYGPKVYGQGALNRWALPPNPLSMSRALAFVERFPGALVRLDLDGELTIH</sequence>
<evidence type="ECO:0000256" key="1">
    <source>
        <dbReference type="SAM" id="MobiDB-lite"/>
    </source>
</evidence>
<evidence type="ECO:0000313" key="3">
    <source>
        <dbReference type="EMBL" id="KAK3852329.1"/>
    </source>
</evidence>
<dbReference type="Proteomes" id="UP001286313">
    <property type="component" value="Unassembled WGS sequence"/>
</dbReference>